<evidence type="ECO:0000313" key="9">
    <source>
        <dbReference type="EMBL" id="CAI3942079.1"/>
    </source>
</evidence>
<comment type="subcellular location">
    <subcellularLocation>
        <location evidence="1">Cell membrane</location>
        <topology evidence="1">Multi-pass membrane protein</topology>
    </subcellularLocation>
</comment>
<dbReference type="GO" id="GO:0005886">
    <property type="term" value="C:plasma membrane"/>
    <property type="evidence" value="ECO:0007669"/>
    <property type="project" value="UniProtKB-SubCell"/>
</dbReference>
<dbReference type="PANTHER" id="PTHR42865:SF7">
    <property type="entry name" value="PROTON_GLUTAMATE-ASPARTATE SYMPORTER"/>
    <property type="match status" value="1"/>
</dbReference>
<evidence type="ECO:0000313" key="8">
    <source>
        <dbReference type="EMBL" id="CAI3941433.1"/>
    </source>
</evidence>
<organism evidence="9 10">
    <name type="scientific">Commensalibacter communis</name>
    <dbReference type="NCBI Taxonomy" id="2972786"/>
    <lineage>
        <taxon>Bacteria</taxon>
        <taxon>Pseudomonadati</taxon>
        <taxon>Pseudomonadota</taxon>
        <taxon>Alphaproteobacteria</taxon>
        <taxon>Acetobacterales</taxon>
        <taxon>Acetobacteraceae</taxon>
    </lineage>
</organism>
<evidence type="ECO:0000256" key="6">
    <source>
        <dbReference type="ARBA" id="ARBA00023136"/>
    </source>
</evidence>
<gene>
    <name evidence="8" type="ORF">R53529_LOCUS1138</name>
    <name evidence="9" type="ORF">R53530_LOCUS1296</name>
</gene>
<dbReference type="Proteomes" id="UP001154259">
    <property type="component" value="Unassembled WGS sequence"/>
</dbReference>
<dbReference type="InterPro" id="IPR001991">
    <property type="entry name" value="Na-dicarboxylate_symporter"/>
</dbReference>
<keyword evidence="6 7" id="KW-0472">Membrane</keyword>
<evidence type="ECO:0000256" key="4">
    <source>
        <dbReference type="ARBA" id="ARBA00022692"/>
    </source>
</evidence>
<protein>
    <submittedName>
        <fullName evidence="8 9">Na+/H+-dicarboxylate symporter (GltP)</fullName>
    </submittedName>
</protein>
<keyword evidence="3" id="KW-1003">Cell membrane</keyword>
<dbReference type="GeneID" id="83711994"/>
<evidence type="ECO:0000256" key="2">
    <source>
        <dbReference type="ARBA" id="ARBA00022448"/>
    </source>
</evidence>
<keyword evidence="5 7" id="KW-1133">Transmembrane helix</keyword>
<name>A0A9W4XHX0_9PROT</name>
<accession>A0A9W4XHX0</accession>
<keyword evidence="2" id="KW-0813">Transport</keyword>
<feature type="transmembrane region" description="Helical" evidence="7">
    <location>
        <begin position="374"/>
        <end position="396"/>
    </location>
</feature>
<dbReference type="Pfam" id="PF00375">
    <property type="entry name" value="SDF"/>
    <property type="match status" value="1"/>
</dbReference>
<dbReference type="Proteomes" id="UP001154255">
    <property type="component" value="Unassembled WGS sequence"/>
</dbReference>
<dbReference type="EMBL" id="CAMXCS010000002">
    <property type="protein sequence ID" value="CAI3941433.1"/>
    <property type="molecule type" value="Genomic_DNA"/>
</dbReference>
<evidence type="ECO:0000256" key="1">
    <source>
        <dbReference type="ARBA" id="ARBA00004651"/>
    </source>
</evidence>
<feature type="transmembrane region" description="Helical" evidence="7">
    <location>
        <begin position="171"/>
        <end position="188"/>
    </location>
</feature>
<dbReference type="EMBL" id="CAMXCM010000002">
    <property type="protein sequence ID" value="CAI3942079.1"/>
    <property type="molecule type" value="Genomic_DNA"/>
</dbReference>
<evidence type="ECO:0000313" key="10">
    <source>
        <dbReference type="Proteomes" id="UP001154255"/>
    </source>
</evidence>
<feature type="transmembrane region" description="Helical" evidence="7">
    <location>
        <begin position="104"/>
        <end position="125"/>
    </location>
</feature>
<dbReference type="SUPFAM" id="SSF118215">
    <property type="entry name" value="Proton glutamate symport protein"/>
    <property type="match status" value="1"/>
</dbReference>
<proteinExistence type="predicted"/>
<feature type="transmembrane region" description="Helical" evidence="7">
    <location>
        <begin position="20"/>
        <end position="41"/>
    </location>
</feature>
<dbReference type="RefSeq" id="WP_271789577.1">
    <property type="nucleotide sequence ID" value="NZ_CAMXCJ010000003.1"/>
</dbReference>
<evidence type="ECO:0000256" key="5">
    <source>
        <dbReference type="ARBA" id="ARBA00022989"/>
    </source>
</evidence>
<sequence length="436" mass="47069">MAAEQIGQTPSTSSNSLLRQVTIIGIAMISGLILGLICHAYGKNIYITKTTDLVTFIMGASDLIVHLFLRLIKMIVAPLVLATLIAGISNVQDTSTIKTIGIKVILWFIAASFVSLAVGMVYANIVQPGVGFTDNPPPIAADHSSYHFDIVKFTLHIVPDSIVDAMAKNDMIQLVVFAVFFGLGLARLPGKSAQTLRDGIDAMGHVMLKVTDMVMKIVPLVVFSSLLSIATQNGVQIIEKYGIYLIEFYILVLIMWAILIGAGYCMMGKKVFKLLPFISEPVLVGFSTASSESAFPRLLEKLTEFGVSPKISAFVLPLGYSFNLCGTMVFLSFAAIFIAQVYHVNMPWDKQMMMLLVMMISSKGIAGVPRASTVMLAAVMPGFDIPAAGLALIVGIDQFLDMARTATSVLGNGIVAAIADEWDQKEQLKKSKTTTL</sequence>
<evidence type="ECO:0000313" key="11">
    <source>
        <dbReference type="Proteomes" id="UP001154259"/>
    </source>
</evidence>
<keyword evidence="11" id="KW-1185">Reference proteome</keyword>
<dbReference type="PRINTS" id="PR00173">
    <property type="entry name" value="EDTRNSPORT"/>
</dbReference>
<evidence type="ECO:0000256" key="3">
    <source>
        <dbReference type="ARBA" id="ARBA00022475"/>
    </source>
</evidence>
<feature type="transmembrane region" description="Helical" evidence="7">
    <location>
        <begin position="311"/>
        <end position="339"/>
    </location>
</feature>
<evidence type="ECO:0000256" key="7">
    <source>
        <dbReference type="SAM" id="Phobius"/>
    </source>
</evidence>
<dbReference type="PANTHER" id="PTHR42865">
    <property type="entry name" value="PROTON/GLUTAMATE-ASPARTATE SYMPORTER"/>
    <property type="match status" value="1"/>
</dbReference>
<comment type="caution">
    <text evidence="9">The sequence shown here is derived from an EMBL/GenBank/DDBJ whole genome shotgun (WGS) entry which is preliminary data.</text>
</comment>
<feature type="transmembrane region" description="Helical" evidence="7">
    <location>
        <begin position="241"/>
        <end position="262"/>
    </location>
</feature>
<dbReference type="Gene3D" id="1.10.3860.10">
    <property type="entry name" value="Sodium:dicarboxylate symporter"/>
    <property type="match status" value="1"/>
</dbReference>
<feature type="transmembrane region" description="Helical" evidence="7">
    <location>
        <begin position="217"/>
        <end position="235"/>
    </location>
</feature>
<dbReference type="GO" id="GO:0015293">
    <property type="term" value="F:symporter activity"/>
    <property type="evidence" value="ECO:0007669"/>
    <property type="project" value="UniProtKB-KW"/>
</dbReference>
<dbReference type="InterPro" id="IPR036458">
    <property type="entry name" value="Na:dicarbo_symporter_sf"/>
</dbReference>
<reference evidence="9" key="1">
    <citation type="submission" date="2022-10" db="EMBL/GenBank/DDBJ databases">
        <authorList>
            <person name="Botero Cardona J."/>
        </authorList>
    </citation>
    <scope>NUCLEOTIDE SEQUENCE</scope>
    <source>
        <strain evidence="9">LMG 31819</strain>
        <strain evidence="8">R-53529</strain>
    </source>
</reference>
<dbReference type="AlphaFoldDB" id="A0A9W4XHX0"/>
<dbReference type="GO" id="GO:0006835">
    <property type="term" value="P:dicarboxylic acid transport"/>
    <property type="evidence" value="ECO:0007669"/>
    <property type="project" value="TreeGrafter"/>
</dbReference>
<keyword evidence="4 7" id="KW-0812">Transmembrane</keyword>